<proteinExistence type="predicted"/>
<dbReference type="InterPro" id="IPR013022">
    <property type="entry name" value="Xyl_isomerase-like_TIM-brl"/>
</dbReference>
<dbReference type="Gene3D" id="3.20.20.150">
    <property type="entry name" value="Divalent-metal-dependent TIM barrel enzymes"/>
    <property type="match status" value="1"/>
</dbReference>
<dbReference type="EMBL" id="JAUOZS010000001">
    <property type="protein sequence ID" value="MDT8903888.1"/>
    <property type="molecule type" value="Genomic_DNA"/>
</dbReference>
<accession>A0ABU3P5T7</accession>
<gene>
    <name evidence="2" type="ORF">Q4T40_21870</name>
</gene>
<dbReference type="PANTHER" id="PTHR12110">
    <property type="entry name" value="HYDROXYPYRUVATE ISOMERASE"/>
    <property type="match status" value="1"/>
</dbReference>
<dbReference type="SUPFAM" id="SSF51658">
    <property type="entry name" value="Xylose isomerase-like"/>
    <property type="match status" value="1"/>
</dbReference>
<name>A0ABU3P5T7_9FIRM</name>
<organism evidence="2 3">
    <name type="scientific">Anaeroselena agilis</name>
    <dbReference type="NCBI Taxonomy" id="3063788"/>
    <lineage>
        <taxon>Bacteria</taxon>
        <taxon>Bacillati</taxon>
        <taxon>Bacillota</taxon>
        <taxon>Negativicutes</taxon>
        <taxon>Acetonemataceae</taxon>
        <taxon>Anaeroselena</taxon>
    </lineage>
</organism>
<evidence type="ECO:0000259" key="1">
    <source>
        <dbReference type="Pfam" id="PF01261"/>
    </source>
</evidence>
<dbReference type="InterPro" id="IPR036237">
    <property type="entry name" value="Xyl_isomerase-like_sf"/>
</dbReference>
<dbReference type="Proteomes" id="UP001254848">
    <property type="component" value="Unassembled WGS sequence"/>
</dbReference>
<sequence>MRLIISAVTWDQYLRSGMCQLELVPVADKYGCAGIEFRPYWRSSMEELYEIQDFLAEYNLECTYAANDCLLAATEEGTRQSLLRVEKSLAKAERLGAKVLRVLVAVGPVAGAQLEAAWWRREIGLLIDAAAAKGIIIAVENAPNPTTGDAGLLRDLVAPFASPWFKVTFDTGNWLPAGWDPLQAADILAGHIGYVHLKDMIKRPDGFVPAYPGEGDMDLAAVIDKIEQTGYRGLYALEFPGGRSPASKVKASLKHLRKINIEFTK</sequence>
<evidence type="ECO:0000313" key="2">
    <source>
        <dbReference type="EMBL" id="MDT8903888.1"/>
    </source>
</evidence>
<dbReference type="RefSeq" id="WP_413782329.1">
    <property type="nucleotide sequence ID" value="NZ_JAUOZS010000001.1"/>
</dbReference>
<dbReference type="Pfam" id="PF01261">
    <property type="entry name" value="AP_endonuc_2"/>
    <property type="match status" value="1"/>
</dbReference>
<keyword evidence="2" id="KW-0413">Isomerase</keyword>
<evidence type="ECO:0000313" key="3">
    <source>
        <dbReference type="Proteomes" id="UP001254848"/>
    </source>
</evidence>
<keyword evidence="3" id="KW-1185">Reference proteome</keyword>
<dbReference type="GO" id="GO:0016853">
    <property type="term" value="F:isomerase activity"/>
    <property type="evidence" value="ECO:0007669"/>
    <property type="project" value="UniProtKB-KW"/>
</dbReference>
<comment type="caution">
    <text evidence="2">The sequence shown here is derived from an EMBL/GenBank/DDBJ whole genome shotgun (WGS) entry which is preliminary data.</text>
</comment>
<reference evidence="2 3" key="1">
    <citation type="submission" date="2023-07" db="EMBL/GenBank/DDBJ databases">
        <title>The novel representative of Negativicutes class, Anaeroselena agilis gen. nov. sp. nov.</title>
        <authorList>
            <person name="Prokofeva M.I."/>
            <person name="Elcheninov A.G."/>
            <person name="Klyukina A."/>
            <person name="Kublanov I.V."/>
            <person name="Frolov E.N."/>
            <person name="Podosokorskaya O.A."/>
        </authorList>
    </citation>
    <scope>NUCLEOTIDE SEQUENCE [LARGE SCALE GENOMIC DNA]</scope>
    <source>
        <strain evidence="2 3">4137-cl</strain>
    </source>
</reference>
<dbReference type="InterPro" id="IPR050312">
    <property type="entry name" value="IolE/XylAMocC-like"/>
</dbReference>
<feature type="domain" description="Xylose isomerase-like TIM barrel" evidence="1">
    <location>
        <begin position="27"/>
        <end position="258"/>
    </location>
</feature>
<protein>
    <submittedName>
        <fullName evidence="2">Sugar phosphate isomerase/epimerase family protein</fullName>
    </submittedName>
</protein>